<dbReference type="PANTHER" id="PTHR48107">
    <property type="entry name" value="NADPH-DEPENDENT ALDEHYDE REDUCTASE-LIKE PROTEIN, CHLOROPLASTIC-RELATED"/>
    <property type="match status" value="1"/>
</dbReference>
<dbReference type="PROSITE" id="PS00061">
    <property type="entry name" value="ADH_SHORT"/>
    <property type="match status" value="1"/>
</dbReference>
<dbReference type="EC" id="1.1.1.47" evidence="4"/>
<dbReference type="PRINTS" id="PR00080">
    <property type="entry name" value="SDRFAMILY"/>
</dbReference>
<comment type="similarity">
    <text evidence="1">Belongs to the short-chain dehydrogenases/reductases (SDR) family.</text>
</comment>
<reference evidence="5" key="1">
    <citation type="journal article" date="2019" name="Int. J. Syst. Evol. Microbiol.">
        <title>The Global Catalogue of Microorganisms (GCM) 10K type strain sequencing project: providing services to taxonomists for standard genome sequencing and annotation.</title>
        <authorList>
            <consortium name="The Broad Institute Genomics Platform"/>
            <consortium name="The Broad Institute Genome Sequencing Center for Infectious Disease"/>
            <person name="Wu L."/>
            <person name="Ma J."/>
        </authorList>
    </citation>
    <scope>NUCLEOTIDE SEQUENCE [LARGE SCALE GENOMIC DNA]</scope>
    <source>
        <strain evidence="5">ZS-35-S2</strain>
    </source>
</reference>
<dbReference type="GO" id="GO:0047936">
    <property type="term" value="F:glucose 1-dehydrogenase [NAD(P)+] activity"/>
    <property type="evidence" value="ECO:0007669"/>
    <property type="project" value="UniProtKB-EC"/>
</dbReference>
<organism evidence="4 5">
    <name type="scientific">Plantactinospora solaniradicis</name>
    <dbReference type="NCBI Taxonomy" id="1723736"/>
    <lineage>
        <taxon>Bacteria</taxon>
        <taxon>Bacillati</taxon>
        <taxon>Actinomycetota</taxon>
        <taxon>Actinomycetes</taxon>
        <taxon>Micromonosporales</taxon>
        <taxon>Micromonosporaceae</taxon>
        <taxon>Plantactinospora</taxon>
    </lineage>
</organism>
<dbReference type="InterPro" id="IPR002347">
    <property type="entry name" value="SDR_fam"/>
</dbReference>
<dbReference type="PANTHER" id="PTHR48107:SF16">
    <property type="entry name" value="NADPH-DEPENDENT ALDEHYDE REDUCTASE 1, CHLOROPLASTIC"/>
    <property type="match status" value="1"/>
</dbReference>
<protein>
    <submittedName>
        <fullName evidence="4">Glucose 1-dehydrogenase</fullName>
        <ecNumber evidence="4">1.1.1.47</ecNumber>
    </submittedName>
</protein>
<accession>A0ABW1KIC0</accession>
<evidence type="ECO:0000313" key="4">
    <source>
        <dbReference type="EMBL" id="MFC6020832.1"/>
    </source>
</evidence>
<evidence type="ECO:0000256" key="1">
    <source>
        <dbReference type="ARBA" id="ARBA00006484"/>
    </source>
</evidence>
<sequence>MSDAQQSEPTQQPPGTLGAMRHKPDHGEDSYRGSGRLEGKKAVITGGDSGIGRAVAISFAREGADVLISYLSEHDDARETAKFVEDAGRQAVLVPGDVGDAAMCRTIVDRAVEEFGRIDVLVNNAAYQMTHESVEEITDEEWQRTFDINITAMFRLVQAALPHLGPGASIINTSSINSDMPRPTLLPYATTKGAIANFTAGLAQLLGERGIRVNSVAPGPIWTPLIPSTMPPEHVEKFGKSTPLGRPGQPKEVAPAYVLLASDEASYISGAMIPVTGGKPIL</sequence>
<name>A0ABW1KIC0_9ACTN</name>
<proteinExistence type="inferred from homology"/>
<evidence type="ECO:0000256" key="3">
    <source>
        <dbReference type="SAM" id="MobiDB-lite"/>
    </source>
</evidence>
<dbReference type="Pfam" id="PF13561">
    <property type="entry name" value="adh_short_C2"/>
    <property type="match status" value="1"/>
</dbReference>
<gene>
    <name evidence="4" type="ORF">ACFP2T_32265</name>
</gene>
<dbReference type="NCBIfam" id="NF005559">
    <property type="entry name" value="PRK07231.1"/>
    <property type="match status" value="1"/>
</dbReference>
<dbReference type="InterPro" id="IPR036291">
    <property type="entry name" value="NAD(P)-bd_dom_sf"/>
</dbReference>
<evidence type="ECO:0000256" key="2">
    <source>
        <dbReference type="ARBA" id="ARBA00023002"/>
    </source>
</evidence>
<dbReference type="Gene3D" id="3.40.50.720">
    <property type="entry name" value="NAD(P)-binding Rossmann-like Domain"/>
    <property type="match status" value="1"/>
</dbReference>
<comment type="caution">
    <text evidence="4">The sequence shown here is derived from an EMBL/GenBank/DDBJ whole genome shotgun (WGS) entry which is preliminary data.</text>
</comment>
<dbReference type="InterPro" id="IPR020904">
    <property type="entry name" value="Sc_DH/Rdtase_CS"/>
</dbReference>
<dbReference type="SUPFAM" id="SSF51735">
    <property type="entry name" value="NAD(P)-binding Rossmann-fold domains"/>
    <property type="match status" value="1"/>
</dbReference>
<feature type="region of interest" description="Disordered" evidence="3">
    <location>
        <begin position="1"/>
        <end position="38"/>
    </location>
</feature>
<keyword evidence="2 4" id="KW-0560">Oxidoreductase</keyword>
<dbReference type="RefSeq" id="WP_377428453.1">
    <property type="nucleotide sequence ID" value="NZ_JBHSPR010000037.1"/>
</dbReference>
<feature type="compositionally biased region" description="Polar residues" evidence="3">
    <location>
        <begin position="1"/>
        <end position="14"/>
    </location>
</feature>
<dbReference type="EMBL" id="JBHSPR010000037">
    <property type="protein sequence ID" value="MFC6020832.1"/>
    <property type="molecule type" value="Genomic_DNA"/>
</dbReference>
<keyword evidence="5" id="KW-1185">Reference proteome</keyword>
<feature type="compositionally biased region" description="Basic and acidic residues" evidence="3">
    <location>
        <begin position="25"/>
        <end position="38"/>
    </location>
</feature>
<evidence type="ECO:0000313" key="5">
    <source>
        <dbReference type="Proteomes" id="UP001596203"/>
    </source>
</evidence>
<dbReference type="Proteomes" id="UP001596203">
    <property type="component" value="Unassembled WGS sequence"/>
</dbReference>
<dbReference type="PRINTS" id="PR00081">
    <property type="entry name" value="GDHRDH"/>
</dbReference>